<name>A0A937XHZ9_UNCW3</name>
<feature type="transmembrane region" description="Helical" evidence="1">
    <location>
        <begin position="146"/>
        <end position="163"/>
    </location>
</feature>
<dbReference type="GO" id="GO:0008654">
    <property type="term" value="P:phospholipid biosynthetic process"/>
    <property type="evidence" value="ECO:0007669"/>
    <property type="project" value="InterPro"/>
</dbReference>
<dbReference type="GO" id="GO:0016020">
    <property type="term" value="C:membrane"/>
    <property type="evidence" value="ECO:0007669"/>
    <property type="project" value="InterPro"/>
</dbReference>
<keyword evidence="1" id="KW-1133">Transmembrane helix</keyword>
<proteinExistence type="predicted"/>
<dbReference type="InterPro" id="IPR043130">
    <property type="entry name" value="CDP-OH_PTrfase_TM_dom"/>
</dbReference>
<dbReference type="InterPro" id="IPR000462">
    <property type="entry name" value="CDP-OH_P_trans"/>
</dbReference>
<comment type="caution">
    <text evidence="2">The sequence shown here is derived from an EMBL/GenBank/DDBJ whole genome shotgun (WGS) entry which is preliminary data.</text>
</comment>
<evidence type="ECO:0000313" key="2">
    <source>
        <dbReference type="EMBL" id="MBM3331734.1"/>
    </source>
</evidence>
<reference evidence="2" key="1">
    <citation type="submission" date="2019-03" db="EMBL/GenBank/DDBJ databases">
        <title>Lake Tanganyika Metagenome-Assembled Genomes (MAGs).</title>
        <authorList>
            <person name="Tran P."/>
        </authorList>
    </citation>
    <scope>NUCLEOTIDE SEQUENCE</scope>
    <source>
        <strain evidence="2">K_DeepCast_150m_m2_040</strain>
    </source>
</reference>
<dbReference type="Pfam" id="PF01066">
    <property type="entry name" value="CDP-OH_P_transf"/>
    <property type="match status" value="1"/>
</dbReference>
<keyword evidence="1" id="KW-0472">Membrane</keyword>
<evidence type="ECO:0000256" key="1">
    <source>
        <dbReference type="SAM" id="Phobius"/>
    </source>
</evidence>
<keyword evidence="1" id="KW-0812">Transmembrane</keyword>
<organism evidence="2 3">
    <name type="scientific">candidate division WOR-3 bacterium</name>
    <dbReference type="NCBI Taxonomy" id="2052148"/>
    <lineage>
        <taxon>Bacteria</taxon>
        <taxon>Bacteria division WOR-3</taxon>
    </lineage>
</organism>
<dbReference type="EMBL" id="VGIR01000042">
    <property type="protein sequence ID" value="MBM3331734.1"/>
    <property type="molecule type" value="Genomic_DNA"/>
</dbReference>
<dbReference type="Proteomes" id="UP000779900">
    <property type="component" value="Unassembled WGS sequence"/>
</dbReference>
<gene>
    <name evidence="2" type="ORF">FJY68_07790</name>
</gene>
<feature type="transmembrane region" description="Helical" evidence="1">
    <location>
        <begin position="108"/>
        <end position="126"/>
    </location>
</feature>
<protein>
    <submittedName>
        <fullName evidence="2">CDP-alcohol phosphatidyltransferase family protein</fullName>
    </submittedName>
</protein>
<accession>A0A937XHZ9</accession>
<dbReference type="AlphaFoldDB" id="A0A937XHZ9"/>
<evidence type="ECO:0000313" key="3">
    <source>
        <dbReference type="Proteomes" id="UP000779900"/>
    </source>
</evidence>
<sequence>MNEKTKQQGRRLLRPLVSLLAAMDVSPTAVTVFALPLSIGAGGFFAVGQFMLGGVLVALVGLCDTLDGELSRRTGTSSALGAFIDSTVDRLSESFVLVGLYWFYRDSWYGLLAVVALVFSLMVSYVRARAEGVGRECKVGFFERPVRVLVLLFGAFILGRTWMPTALGVIALGSFVTVVHRTIHVLAQRSPAS</sequence>
<dbReference type="GO" id="GO:0016780">
    <property type="term" value="F:phosphotransferase activity, for other substituted phosphate groups"/>
    <property type="evidence" value="ECO:0007669"/>
    <property type="project" value="InterPro"/>
</dbReference>
<dbReference type="Gene3D" id="1.20.120.1760">
    <property type="match status" value="1"/>
</dbReference>
<feature type="transmembrane region" description="Helical" evidence="1">
    <location>
        <begin position="41"/>
        <end position="62"/>
    </location>
</feature>